<evidence type="ECO:0008006" key="3">
    <source>
        <dbReference type="Google" id="ProtNLM"/>
    </source>
</evidence>
<name>A0A2N9JJY3_9ACTN</name>
<reference evidence="1 2" key="1">
    <citation type="submission" date="2018-02" db="EMBL/GenBank/DDBJ databases">
        <authorList>
            <person name="Cohen D.B."/>
            <person name="Kent A.D."/>
        </authorList>
    </citation>
    <scope>NUCLEOTIDE SEQUENCE [LARGE SCALE GENOMIC DNA]</scope>
    <source>
        <strain evidence="1">1</strain>
    </source>
</reference>
<evidence type="ECO:0000313" key="1">
    <source>
        <dbReference type="EMBL" id="SPD88364.1"/>
    </source>
</evidence>
<dbReference type="KEGG" id="mgg:MPLG2_3334"/>
<dbReference type="AlphaFoldDB" id="A0A2N9JJY3"/>
<dbReference type="EMBL" id="LT985188">
    <property type="protein sequence ID" value="SPD88364.1"/>
    <property type="molecule type" value="Genomic_DNA"/>
</dbReference>
<accession>A0A2N9JJY3</accession>
<sequence length="282" mass="31811">MRLDRGLIAIIAANNVQAAAETARAGRYVRTAVTEQPVVSELWARLDTADAQQLETTIATLAKTLAKQGDTDELDVRRAKALGILATPGRAGALLQGRDDKRYLPRTKVYLHLSDTMLTGTDTQVVRGETLGPLVRDQLRDLFGTHRLTITPVIHEGTEPAVDSYEMPDRIRESVLLRDVCEVFPHSSRAARRLDLDHTIPYTEGEKDQTRPDNLGPLTRTVHRAKTTGRWRLKQPKSGTFWWRSPSNQTYRVTNQATDDLREWSPCERALLWRFDEQPPPA</sequence>
<organism evidence="1 2">
    <name type="scientific">Micropruina glycogenica</name>
    <dbReference type="NCBI Taxonomy" id="75385"/>
    <lineage>
        <taxon>Bacteria</taxon>
        <taxon>Bacillati</taxon>
        <taxon>Actinomycetota</taxon>
        <taxon>Actinomycetes</taxon>
        <taxon>Propionibacteriales</taxon>
        <taxon>Nocardioidaceae</taxon>
        <taxon>Micropruina</taxon>
    </lineage>
</organism>
<dbReference type="OrthoDB" id="3799569at2"/>
<proteinExistence type="predicted"/>
<gene>
    <name evidence="1" type="ORF">MPLG2_3334</name>
</gene>
<keyword evidence="2" id="KW-1185">Reference proteome</keyword>
<dbReference type="Proteomes" id="UP000238164">
    <property type="component" value="Chromosome 1"/>
</dbReference>
<dbReference type="RefSeq" id="WP_105186894.1">
    <property type="nucleotide sequence ID" value="NZ_BAAAGO010000001.1"/>
</dbReference>
<evidence type="ECO:0000313" key="2">
    <source>
        <dbReference type="Proteomes" id="UP000238164"/>
    </source>
</evidence>
<protein>
    <recommendedName>
        <fullName evidence="3">HNH endonuclease</fullName>
    </recommendedName>
</protein>